<evidence type="ECO:0000313" key="2">
    <source>
        <dbReference type="EMBL" id="GIY97440.1"/>
    </source>
</evidence>
<protein>
    <submittedName>
        <fullName evidence="2">Uncharacterized protein</fullName>
    </submittedName>
</protein>
<sequence length="81" mass="9270">MKMKFSGGRTQPEDQELTAESPESIHPRPGPSPPTRTQILSPRGGTTQRPPPQRWTSKATIPRNQQFNSEYLIWNSHRFVD</sequence>
<reference evidence="2 3" key="1">
    <citation type="submission" date="2021-06" db="EMBL/GenBank/DDBJ databases">
        <title>Caerostris extrusa draft genome.</title>
        <authorList>
            <person name="Kono N."/>
            <person name="Arakawa K."/>
        </authorList>
    </citation>
    <scope>NUCLEOTIDE SEQUENCE [LARGE SCALE GENOMIC DNA]</scope>
</reference>
<dbReference type="AlphaFoldDB" id="A0AAV4XU66"/>
<proteinExistence type="predicted"/>
<feature type="compositionally biased region" description="Polar residues" evidence="1">
    <location>
        <begin position="35"/>
        <end position="63"/>
    </location>
</feature>
<evidence type="ECO:0000313" key="3">
    <source>
        <dbReference type="Proteomes" id="UP001054945"/>
    </source>
</evidence>
<keyword evidence="3" id="KW-1185">Reference proteome</keyword>
<comment type="caution">
    <text evidence="2">The sequence shown here is derived from an EMBL/GenBank/DDBJ whole genome shotgun (WGS) entry which is preliminary data.</text>
</comment>
<evidence type="ECO:0000256" key="1">
    <source>
        <dbReference type="SAM" id="MobiDB-lite"/>
    </source>
</evidence>
<organism evidence="2 3">
    <name type="scientific">Caerostris extrusa</name>
    <name type="common">Bark spider</name>
    <name type="synonym">Caerostris bankana</name>
    <dbReference type="NCBI Taxonomy" id="172846"/>
    <lineage>
        <taxon>Eukaryota</taxon>
        <taxon>Metazoa</taxon>
        <taxon>Ecdysozoa</taxon>
        <taxon>Arthropoda</taxon>
        <taxon>Chelicerata</taxon>
        <taxon>Arachnida</taxon>
        <taxon>Araneae</taxon>
        <taxon>Araneomorphae</taxon>
        <taxon>Entelegynae</taxon>
        <taxon>Araneoidea</taxon>
        <taxon>Araneidae</taxon>
        <taxon>Caerostris</taxon>
    </lineage>
</organism>
<dbReference type="EMBL" id="BPLR01000780">
    <property type="protein sequence ID" value="GIY97440.1"/>
    <property type="molecule type" value="Genomic_DNA"/>
</dbReference>
<feature type="region of interest" description="Disordered" evidence="1">
    <location>
        <begin position="1"/>
        <end position="63"/>
    </location>
</feature>
<dbReference type="Proteomes" id="UP001054945">
    <property type="component" value="Unassembled WGS sequence"/>
</dbReference>
<gene>
    <name evidence="2" type="ORF">CEXT_120981</name>
</gene>
<accession>A0AAV4XU66</accession>
<name>A0AAV4XU66_CAEEX</name>